<evidence type="ECO:0000313" key="1">
    <source>
        <dbReference type="EMBL" id="KAF2720204.1"/>
    </source>
</evidence>
<keyword evidence="2" id="KW-1185">Reference proteome</keyword>
<sequence length="118" mass="12701">MNISNRGITTFGSSIINSFGINNRAALLPQMSGGLADTISRIGFGMISDKFMDHTVTTNCPILISTIRGIMTVTILAGAEVNLLVECYFISCVGAPWRTVMVTILDKTVENIEKATVD</sequence>
<evidence type="ECO:0000313" key="2">
    <source>
        <dbReference type="Proteomes" id="UP000799441"/>
    </source>
</evidence>
<proteinExistence type="predicted"/>
<dbReference type="Proteomes" id="UP000799441">
    <property type="component" value="Unassembled WGS sequence"/>
</dbReference>
<dbReference type="EMBL" id="MU003802">
    <property type="protein sequence ID" value="KAF2720204.1"/>
    <property type="molecule type" value="Genomic_DNA"/>
</dbReference>
<dbReference type="AlphaFoldDB" id="A0A9P4Q5K5"/>
<accession>A0A9P4Q5K5</accession>
<gene>
    <name evidence="1" type="ORF">K431DRAFT_330148</name>
</gene>
<protein>
    <submittedName>
        <fullName evidence="1">Uncharacterized protein</fullName>
    </submittedName>
</protein>
<dbReference type="SUPFAM" id="SSF103473">
    <property type="entry name" value="MFS general substrate transporter"/>
    <property type="match status" value="1"/>
</dbReference>
<reference evidence="1" key="1">
    <citation type="journal article" date="2020" name="Stud. Mycol.">
        <title>101 Dothideomycetes genomes: a test case for predicting lifestyles and emergence of pathogens.</title>
        <authorList>
            <person name="Haridas S."/>
            <person name="Albert R."/>
            <person name="Binder M."/>
            <person name="Bloem J."/>
            <person name="Labutti K."/>
            <person name="Salamov A."/>
            <person name="Andreopoulos B."/>
            <person name="Baker S."/>
            <person name="Barry K."/>
            <person name="Bills G."/>
            <person name="Bluhm B."/>
            <person name="Cannon C."/>
            <person name="Castanera R."/>
            <person name="Culley D."/>
            <person name="Daum C."/>
            <person name="Ezra D."/>
            <person name="Gonzalez J."/>
            <person name="Henrissat B."/>
            <person name="Kuo A."/>
            <person name="Liang C."/>
            <person name="Lipzen A."/>
            <person name="Lutzoni F."/>
            <person name="Magnuson J."/>
            <person name="Mondo S."/>
            <person name="Nolan M."/>
            <person name="Ohm R."/>
            <person name="Pangilinan J."/>
            <person name="Park H.-J."/>
            <person name="Ramirez L."/>
            <person name="Alfaro M."/>
            <person name="Sun H."/>
            <person name="Tritt A."/>
            <person name="Yoshinaga Y."/>
            <person name="Zwiers L.-H."/>
            <person name="Turgeon B."/>
            <person name="Goodwin S."/>
            <person name="Spatafora J."/>
            <person name="Crous P."/>
            <person name="Grigoriev I."/>
        </authorList>
    </citation>
    <scope>NUCLEOTIDE SEQUENCE</scope>
    <source>
        <strain evidence="1">CBS 116435</strain>
    </source>
</reference>
<comment type="caution">
    <text evidence="1">The sequence shown here is derived from an EMBL/GenBank/DDBJ whole genome shotgun (WGS) entry which is preliminary data.</text>
</comment>
<name>A0A9P4Q5K5_9PEZI</name>
<organism evidence="1 2">
    <name type="scientific">Polychaeton citri CBS 116435</name>
    <dbReference type="NCBI Taxonomy" id="1314669"/>
    <lineage>
        <taxon>Eukaryota</taxon>
        <taxon>Fungi</taxon>
        <taxon>Dikarya</taxon>
        <taxon>Ascomycota</taxon>
        <taxon>Pezizomycotina</taxon>
        <taxon>Dothideomycetes</taxon>
        <taxon>Dothideomycetidae</taxon>
        <taxon>Capnodiales</taxon>
        <taxon>Capnodiaceae</taxon>
        <taxon>Polychaeton</taxon>
    </lineage>
</organism>
<feature type="non-terminal residue" evidence="1">
    <location>
        <position position="118"/>
    </location>
</feature>
<dbReference type="InterPro" id="IPR036259">
    <property type="entry name" value="MFS_trans_sf"/>
</dbReference>